<evidence type="ECO:0000313" key="1">
    <source>
        <dbReference type="EMBL" id="CAA9331121.1"/>
    </source>
</evidence>
<dbReference type="Gene3D" id="3.40.50.450">
    <property type="match status" value="1"/>
</dbReference>
<dbReference type="EMBL" id="CADCUI010000008">
    <property type="protein sequence ID" value="CAA9331121.1"/>
    <property type="molecule type" value="Genomic_DNA"/>
</dbReference>
<dbReference type="Pfam" id="PF18306">
    <property type="entry name" value="LDcluster4"/>
    <property type="match status" value="1"/>
</dbReference>
<proteinExistence type="predicted"/>
<dbReference type="PANTHER" id="PTHR43393:SF3">
    <property type="entry name" value="LYSINE DECARBOXYLASE-LIKE PROTEIN"/>
    <property type="match status" value="1"/>
</dbReference>
<dbReference type="PANTHER" id="PTHR43393">
    <property type="entry name" value="CYTOKININ RIBOSIDE 5'-MONOPHOSPHATE PHOSPHORIBOHYDROLASE"/>
    <property type="match status" value="1"/>
</dbReference>
<accession>A0A6J4LE33</accession>
<sequence>MTHHPSSHGRHVEVDSLEQFDVLVRAGSTSMAGWRVQDLDLRGRGRELTGLDPAGALFLGCDLDPGDEQSLRGRGALLFPDVPDLPFNPYRSGLYSPAELYAGLDDGYDHTADARIYVWSGQRDVGVTATLAQSLHDFAVDEALTEYVAHRRLVGVMGGHAVRRDSAVYADAARLGRALAAAGLGVATGGGPGAMEAANLGAAAHPMSDEDLDGALEELAGVPDFRPSVTAWAECAFRVADRLPRDVPTLGIPTWFYGHEPPNIFAADVAKYFRNALREDTLLRVCSAGIVFLPGAAGTVQEIFQDGCENYYASPGARTPMVLLGREHWTRTLPAWPLLESMAEAAGFTDSVRLVDTWQEAVQVLTG</sequence>
<reference evidence="1" key="1">
    <citation type="submission" date="2020-02" db="EMBL/GenBank/DDBJ databases">
        <authorList>
            <person name="Meier V. D."/>
        </authorList>
    </citation>
    <scope>NUCLEOTIDE SEQUENCE</scope>
    <source>
        <strain evidence="1">AVDCRST_MAG34</strain>
    </source>
</reference>
<dbReference type="InterPro" id="IPR052341">
    <property type="entry name" value="LOG_family_nucleotidases"/>
</dbReference>
<dbReference type="SUPFAM" id="SSF102405">
    <property type="entry name" value="MCP/YpsA-like"/>
    <property type="match status" value="1"/>
</dbReference>
<dbReference type="InterPro" id="IPR041164">
    <property type="entry name" value="LDcluster4"/>
</dbReference>
<gene>
    <name evidence="1" type="ORF">AVDCRST_MAG34-475</name>
</gene>
<dbReference type="AlphaFoldDB" id="A0A6J4LE33"/>
<organism evidence="1">
    <name type="scientific">uncultured Nocardioidaceae bacterium</name>
    <dbReference type="NCBI Taxonomy" id="253824"/>
    <lineage>
        <taxon>Bacteria</taxon>
        <taxon>Bacillati</taxon>
        <taxon>Actinomycetota</taxon>
        <taxon>Actinomycetes</taxon>
        <taxon>Propionibacteriales</taxon>
        <taxon>Nocardioidaceae</taxon>
        <taxon>environmental samples</taxon>
    </lineage>
</organism>
<dbReference type="GO" id="GO:0005829">
    <property type="term" value="C:cytosol"/>
    <property type="evidence" value="ECO:0007669"/>
    <property type="project" value="TreeGrafter"/>
</dbReference>
<name>A0A6J4LE33_9ACTN</name>
<protein>
    <recommendedName>
        <fullName evidence="2">Rossmann fold nucleotide-binding protein</fullName>
    </recommendedName>
</protein>
<evidence type="ECO:0008006" key="2">
    <source>
        <dbReference type="Google" id="ProtNLM"/>
    </source>
</evidence>